<dbReference type="AlphaFoldDB" id="A0A5D2KUY9"/>
<protein>
    <recommendedName>
        <fullName evidence="1">Signal recognition particle SRP54 subunit M-domain domain-containing protein</fullName>
    </recommendedName>
</protein>
<dbReference type="Pfam" id="PF02978">
    <property type="entry name" value="SRP_SPB"/>
    <property type="match status" value="1"/>
</dbReference>
<feature type="domain" description="Signal recognition particle SRP54 subunit M-domain" evidence="1">
    <location>
        <begin position="8"/>
        <end position="56"/>
    </location>
</feature>
<keyword evidence="3" id="KW-1185">Reference proteome</keyword>
<reference evidence="2 3" key="1">
    <citation type="submission" date="2019-07" db="EMBL/GenBank/DDBJ databases">
        <title>WGS assembly of Gossypium tomentosum.</title>
        <authorList>
            <person name="Chen Z.J."/>
            <person name="Sreedasyam A."/>
            <person name="Ando A."/>
            <person name="Song Q."/>
            <person name="De L."/>
            <person name="Hulse-Kemp A."/>
            <person name="Ding M."/>
            <person name="Ye W."/>
            <person name="Kirkbride R."/>
            <person name="Jenkins J."/>
            <person name="Plott C."/>
            <person name="Lovell J."/>
            <person name="Lin Y.-M."/>
            <person name="Vaughn R."/>
            <person name="Liu B."/>
            <person name="Li W."/>
            <person name="Simpson S."/>
            <person name="Scheffler B."/>
            <person name="Saski C."/>
            <person name="Grover C."/>
            <person name="Hu G."/>
            <person name="Conover J."/>
            <person name="Carlson J."/>
            <person name="Shu S."/>
            <person name="Boston L."/>
            <person name="Williams M."/>
            <person name="Peterson D."/>
            <person name="Mcgee K."/>
            <person name="Jones D."/>
            <person name="Wendel J."/>
            <person name="Stelly D."/>
            <person name="Grimwood J."/>
            <person name="Schmutz J."/>
        </authorList>
    </citation>
    <scope>NUCLEOTIDE SEQUENCE [LARGE SCALE GENOMIC DNA]</scope>
    <source>
        <strain evidence="2">7179.01</strain>
    </source>
</reference>
<name>A0A5D2KUY9_GOSTO</name>
<evidence type="ECO:0000313" key="3">
    <source>
        <dbReference type="Proteomes" id="UP000322667"/>
    </source>
</evidence>
<evidence type="ECO:0000259" key="1">
    <source>
        <dbReference type="Pfam" id="PF02978"/>
    </source>
</evidence>
<dbReference type="EMBL" id="CM017627">
    <property type="protein sequence ID" value="TYH70674.1"/>
    <property type="molecule type" value="Genomic_DNA"/>
</dbReference>
<dbReference type="GO" id="GO:0006614">
    <property type="term" value="P:SRP-dependent cotranslational protein targeting to membrane"/>
    <property type="evidence" value="ECO:0007669"/>
    <property type="project" value="InterPro"/>
</dbReference>
<sequence length="68" mass="7679">MKKESLVKIKHYITMMDSKTSEELDSSNPKLINVSRMMQIAWGCGRIQEVMEMGVQVASQAMEQDEGA</sequence>
<dbReference type="Gene3D" id="1.10.260.30">
    <property type="entry name" value="Signal recognition particle, SRP54 subunit, M-domain"/>
    <property type="match status" value="1"/>
</dbReference>
<dbReference type="SUPFAM" id="SSF47446">
    <property type="entry name" value="Signal peptide-binding domain"/>
    <property type="match status" value="1"/>
</dbReference>
<dbReference type="GO" id="GO:0048500">
    <property type="term" value="C:signal recognition particle"/>
    <property type="evidence" value="ECO:0007669"/>
    <property type="project" value="InterPro"/>
</dbReference>
<organism evidence="2 3">
    <name type="scientific">Gossypium tomentosum</name>
    <name type="common">Hawaiian cotton</name>
    <name type="synonym">Gossypium sandvicense</name>
    <dbReference type="NCBI Taxonomy" id="34277"/>
    <lineage>
        <taxon>Eukaryota</taxon>
        <taxon>Viridiplantae</taxon>
        <taxon>Streptophyta</taxon>
        <taxon>Embryophyta</taxon>
        <taxon>Tracheophyta</taxon>
        <taxon>Spermatophyta</taxon>
        <taxon>Magnoliopsida</taxon>
        <taxon>eudicotyledons</taxon>
        <taxon>Gunneridae</taxon>
        <taxon>Pentapetalae</taxon>
        <taxon>rosids</taxon>
        <taxon>malvids</taxon>
        <taxon>Malvales</taxon>
        <taxon>Malvaceae</taxon>
        <taxon>Malvoideae</taxon>
        <taxon>Gossypium</taxon>
    </lineage>
</organism>
<proteinExistence type="predicted"/>
<dbReference type="InterPro" id="IPR036891">
    <property type="entry name" value="Signal_recog_part_SRP54_M_sf"/>
</dbReference>
<dbReference type="GO" id="GO:0008312">
    <property type="term" value="F:7S RNA binding"/>
    <property type="evidence" value="ECO:0007669"/>
    <property type="project" value="InterPro"/>
</dbReference>
<dbReference type="InterPro" id="IPR004125">
    <property type="entry name" value="Signal_recog_particle_SRP54_M"/>
</dbReference>
<dbReference type="Proteomes" id="UP000322667">
    <property type="component" value="Chromosome D05"/>
</dbReference>
<gene>
    <name evidence="2" type="ORF">ES332_D05G132800v1</name>
</gene>
<accession>A0A5D2KUY9</accession>
<evidence type="ECO:0000313" key="2">
    <source>
        <dbReference type="EMBL" id="TYH70674.1"/>
    </source>
</evidence>